<dbReference type="STRING" id="1391653.AKJ08_0788"/>
<dbReference type="Gene3D" id="2.60.200.20">
    <property type="match status" value="1"/>
</dbReference>
<dbReference type="Gene3D" id="1.10.8.60">
    <property type="match status" value="1"/>
</dbReference>
<evidence type="ECO:0000256" key="2">
    <source>
        <dbReference type="ARBA" id="ARBA00022840"/>
    </source>
</evidence>
<dbReference type="Pfam" id="PF16697">
    <property type="entry name" value="Yop-YscD_cpl"/>
    <property type="match status" value="1"/>
</dbReference>
<dbReference type="InterPro" id="IPR008984">
    <property type="entry name" value="SMAD_FHA_dom_sf"/>
</dbReference>
<dbReference type="PATRIC" id="fig|1391653.3.peg.810"/>
<dbReference type="Pfam" id="PF25601">
    <property type="entry name" value="AAA_lid_14"/>
    <property type="match status" value="1"/>
</dbReference>
<dbReference type="CDD" id="cd00009">
    <property type="entry name" value="AAA"/>
    <property type="match status" value="1"/>
</dbReference>
<dbReference type="InterPro" id="IPR003018">
    <property type="entry name" value="GAF"/>
</dbReference>
<dbReference type="InterPro" id="IPR032030">
    <property type="entry name" value="YscD_cytoplasmic_dom"/>
</dbReference>
<dbReference type="PROSITE" id="PS00688">
    <property type="entry name" value="SIGMA54_INTERACT_3"/>
    <property type="match status" value="1"/>
</dbReference>
<sequence>MASLHLRLSDGTTRHVPLVKRLTTVGRSTDNDIVVGDAAVAPSALHLRLDGDDLHAVALDAAFLHNGKKRNEARLSGQDVITLGGTELRLGAAVAKPSGAEPSLAPLDALRKLHDFSSSLMANHPIDHLLERLMDEVIEITGADKGFLILAEGDSLQVKVARNLERKAIDHAIERLSDSIVAKVVREKRALIVSDALHDREFAAAESVVDLKLSSVMCAPLLEKGELFGLLYLGNDRVAHLFREESLELLEIFAAQASLLLRNALLLNELRAGNEALRKELETSRYGEILGACTAMREIYRKIEKVAPADVSVLITGETGTGKEVIAREIHRRSSRRDGPFVAINCGAIPGELLESDLFGHVKGAFTGAIQTRIGKFQAAHGGTLFLDEIGEMPPHLQVKILRALQERVVTKVGENRAEAVDIRVIAATNQDVQAAIGRGTFRDDLYYRLAVVSLGLPPLRERGDDVLVLARYFLSRFTKELGSRVRGFSPAAAVALKRHGWPGNVRELENRVKKAVVLADRALLSPEDLELDTGSAEPVLPLTEAKEAFQREYINRILERNGGNRTKTARELGVDPRTIFRHLEAERGDGGEE</sequence>
<dbReference type="Gene3D" id="3.30.450.40">
    <property type="match status" value="1"/>
</dbReference>
<dbReference type="InterPro" id="IPR009057">
    <property type="entry name" value="Homeodomain-like_sf"/>
</dbReference>
<dbReference type="InterPro" id="IPR003593">
    <property type="entry name" value="AAA+_ATPase"/>
</dbReference>
<evidence type="ECO:0000256" key="5">
    <source>
        <dbReference type="ARBA" id="ARBA00023163"/>
    </source>
</evidence>
<dbReference type="EMBL" id="CP012332">
    <property type="protein sequence ID" value="AKU90401.1"/>
    <property type="molecule type" value="Genomic_DNA"/>
</dbReference>
<dbReference type="KEGG" id="vin:AKJ08_0788"/>
<feature type="domain" description="Sigma-54 factor interaction" evidence="6">
    <location>
        <begin position="289"/>
        <end position="518"/>
    </location>
</feature>
<dbReference type="InterPro" id="IPR027417">
    <property type="entry name" value="P-loop_NTPase"/>
</dbReference>
<accession>A0A0K1PAG0</accession>
<keyword evidence="3" id="KW-0805">Transcription regulation</keyword>
<gene>
    <name evidence="7" type="ORF">AKJ08_0788</name>
</gene>
<evidence type="ECO:0000256" key="4">
    <source>
        <dbReference type="ARBA" id="ARBA00023125"/>
    </source>
</evidence>
<dbReference type="PANTHER" id="PTHR32071:SF113">
    <property type="entry name" value="ALGINATE BIOSYNTHESIS TRANSCRIPTIONAL REGULATORY PROTEIN ALGB"/>
    <property type="match status" value="1"/>
</dbReference>
<dbReference type="PROSITE" id="PS00676">
    <property type="entry name" value="SIGMA54_INTERACT_2"/>
    <property type="match status" value="1"/>
</dbReference>
<dbReference type="InterPro" id="IPR025662">
    <property type="entry name" value="Sigma_54_int_dom_ATP-bd_1"/>
</dbReference>
<keyword evidence="5" id="KW-0804">Transcription</keyword>
<dbReference type="Pfam" id="PF01590">
    <property type="entry name" value="GAF"/>
    <property type="match status" value="1"/>
</dbReference>
<proteinExistence type="predicted"/>
<keyword evidence="1" id="KW-0547">Nucleotide-binding</keyword>
<dbReference type="Proteomes" id="UP000055590">
    <property type="component" value="Chromosome"/>
</dbReference>
<dbReference type="GO" id="GO:0006355">
    <property type="term" value="P:regulation of DNA-templated transcription"/>
    <property type="evidence" value="ECO:0007669"/>
    <property type="project" value="InterPro"/>
</dbReference>
<dbReference type="PANTHER" id="PTHR32071">
    <property type="entry name" value="TRANSCRIPTIONAL REGULATORY PROTEIN"/>
    <property type="match status" value="1"/>
</dbReference>
<dbReference type="Pfam" id="PF02954">
    <property type="entry name" value="HTH_8"/>
    <property type="match status" value="1"/>
</dbReference>
<dbReference type="SMART" id="SM00065">
    <property type="entry name" value="GAF"/>
    <property type="match status" value="1"/>
</dbReference>
<evidence type="ECO:0000313" key="7">
    <source>
        <dbReference type="EMBL" id="AKU90401.1"/>
    </source>
</evidence>
<dbReference type="GO" id="GO:0043565">
    <property type="term" value="F:sequence-specific DNA binding"/>
    <property type="evidence" value="ECO:0007669"/>
    <property type="project" value="InterPro"/>
</dbReference>
<dbReference type="CDD" id="cd00060">
    <property type="entry name" value="FHA"/>
    <property type="match status" value="1"/>
</dbReference>
<dbReference type="SUPFAM" id="SSF52540">
    <property type="entry name" value="P-loop containing nucleoside triphosphate hydrolases"/>
    <property type="match status" value="1"/>
</dbReference>
<dbReference type="AlphaFoldDB" id="A0A0K1PAG0"/>
<evidence type="ECO:0000313" key="8">
    <source>
        <dbReference type="Proteomes" id="UP000055590"/>
    </source>
</evidence>
<evidence type="ECO:0000256" key="3">
    <source>
        <dbReference type="ARBA" id="ARBA00023015"/>
    </source>
</evidence>
<dbReference type="InterPro" id="IPR058031">
    <property type="entry name" value="AAA_lid_NorR"/>
</dbReference>
<dbReference type="PROSITE" id="PS00675">
    <property type="entry name" value="SIGMA54_INTERACT_1"/>
    <property type="match status" value="1"/>
</dbReference>
<dbReference type="SUPFAM" id="SSF49879">
    <property type="entry name" value="SMAD/FHA domain"/>
    <property type="match status" value="1"/>
</dbReference>
<dbReference type="Gene3D" id="3.40.50.300">
    <property type="entry name" value="P-loop containing nucleotide triphosphate hydrolases"/>
    <property type="match status" value="1"/>
</dbReference>
<protein>
    <submittedName>
        <fullName evidence="7">Response regulatory protein</fullName>
    </submittedName>
</protein>
<dbReference type="InterPro" id="IPR029016">
    <property type="entry name" value="GAF-like_dom_sf"/>
</dbReference>
<keyword evidence="8" id="KW-1185">Reference proteome</keyword>
<dbReference type="FunFam" id="3.40.50.300:FF:000006">
    <property type="entry name" value="DNA-binding transcriptional regulator NtrC"/>
    <property type="match status" value="1"/>
</dbReference>
<reference evidence="7 8" key="1">
    <citation type="submission" date="2015-08" db="EMBL/GenBank/DDBJ databases">
        <authorList>
            <person name="Babu N.S."/>
            <person name="Beckwith C.J."/>
            <person name="Beseler K.G."/>
            <person name="Brison A."/>
            <person name="Carone J.V."/>
            <person name="Caskin T.P."/>
            <person name="Diamond M."/>
            <person name="Durham M.E."/>
            <person name="Foxe J.M."/>
            <person name="Go M."/>
            <person name="Henderson B.A."/>
            <person name="Jones I.B."/>
            <person name="McGettigan J.A."/>
            <person name="Micheletti S.J."/>
            <person name="Nasrallah M.E."/>
            <person name="Ortiz D."/>
            <person name="Piller C.R."/>
            <person name="Privatt S.R."/>
            <person name="Schneider S.L."/>
            <person name="Sharp S."/>
            <person name="Smith T.C."/>
            <person name="Stanton J.D."/>
            <person name="Ullery H.E."/>
            <person name="Wilson R.J."/>
            <person name="Serrano M.G."/>
            <person name="Buck G."/>
            <person name="Lee V."/>
            <person name="Wang Y."/>
            <person name="Carvalho R."/>
            <person name="Voegtly L."/>
            <person name="Shi R."/>
            <person name="Duckworth R."/>
            <person name="Johnson A."/>
            <person name="Loviza R."/>
            <person name="Walstead R."/>
            <person name="Shah Z."/>
            <person name="Kiflezghi M."/>
            <person name="Wade K."/>
            <person name="Ball S.L."/>
            <person name="Bradley K.W."/>
            <person name="Asai D.J."/>
            <person name="Bowman C.A."/>
            <person name="Russell D.A."/>
            <person name="Pope W.H."/>
            <person name="Jacobs-Sera D."/>
            <person name="Hendrix R.W."/>
            <person name="Hatfull G.F."/>
        </authorList>
    </citation>
    <scope>NUCLEOTIDE SEQUENCE [LARGE SCALE GENOMIC DNA]</scope>
    <source>
        <strain evidence="7 8">DSM 27710</strain>
    </source>
</reference>
<evidence type="ECO:0000259" key="6">
    <source>
        <dbReference type="PROSITE" id="PS50045"/>
    </source>
</evidence>
<dbReference type="Gene3D" id="1.10.10.60">
    <property type="entry name" value="Homeodomain-like"/>
    <property type="match status" value="1"/>
</dbReference>
<dbReference type="InterPro" id="IPR002197">
    <property type="entry name" value="HTH_Fis"/>
</dbReference>
<dbReference type="PROSITE" id="PS50045">
    <property type="entry name" value="SIGMA54_INTERACT_4"/>
    <property type="match status" value="1"/>
</dbReference>
<dbReference type="InterPro" id="IPR025944">
    <property type="entry name" value="Sigma_54_int_dom_CS"/>
</dbReference>
<dbReference type="OrthoDB" id="9802322at2"/>
<keyword evidence="4" id="KW-0238">DNA-binding</keyword>
<dbReference type="Pfam" id="PF00158">
    <property type="entry name" value="Sigma54_activat"/>
    <property type="match status" value="1"/>
</dbReference>
<dbReference type="SUPFAM" id="SSF55781">
    <property type="entry name" value="GAF domain-like"/>
    <property type="match status" value="1"/>
</dbReference>
<keyword evidence="2" id="KW-0067">ATP-binding</keyword>
<dbReference type="SMART" id="SM00382">
    <property type="entry name" value="AAA"/>
    <property type="match status" value="1"/>
</dbReference>
<dbReference type="SUPFAM" id="SSF46689">
    <property type="entry name" value="Homeodomain-like"/>
    <property type="match status" value="1"/>
</dbReference>
<name>A0A0K1PAG0_9BACT</name>
<dbReference type="RefSeq" id="WP_050724852.1">
    <property type="nucleotide sequence ID" value="NZ_CP012332.1"/>
</dbReference>
<dbReference type="InterPro" id="IPR002078">
    <property type="entry name" value="Sigma_54_int"/>
</dbReference>
<dbReference type="GO" id="GO:0005524">
    <property type="term" value="F:ATP binding"/>
    <property type="evidence" value="ECO:0007669"/>
    <property type="project" value="UniProtKB-KW"/>
</dbReference>
<dbReference type="InterPro" id="IPR025943">
    <property type="entry name" value="Sigma_54_int_dom_ATP-bd_2"/>
</dbReference>
<organism evidence="7 8">
    <name type="scientific">Vulgatibacter incomptus</name>
    <dbReference type="NCBI Taxonomy" id="1391653"/>
    <lineage>
        <taxon>Bacteria</taxon>
        <taxon>Pseudomonadati</taxon>
        <taxon>Myxococcota</taxon>
        <taxon>Myxococcia</taxon>
        <taxon>Myxococcales</taxon>
        <taxon>Cystobacterineae</taxon>
        <taxon>Vulgatibacteraceae</taxon>
        <taxon>Vulgatibacter</taxon>
    </lineage>
</organism>
<evidence type="ECO:0000256" key="1">
    <source>
        <dbReference type="ARBA" id="ARBA00022741"/>
    </source>
</evidence>